<keyword evidence="1" id="KW-1133">Transmembrane helix</keyword>
<evidence type="ECO:0000256" key="1">
    <source>
        <dbReference type="SAM" id="Phobius"/>
    </source>
</evidence>
<dbReference type="AlphaFoldDB" id="A0A1F7FAM2"/>
<accession>A0A1F7FAM2</accession>
<comment type="caution">
    <text evidence="3">The sequence shown here is derived from an EMBL/GenBank/DDBJ whole genome shotgun (WGS) entry which is preliminary data.</text>
</comment>
<feature type="domain" description="Mce/MlaD" evidence="2">
    <location>
        <begin position="39"/>
        <end position="117"/>
    </location>
</feature>
<dbReference type="InterPro" id="IPR052336">
    <property type="entry name" value="MlaD_Phospholipid_Transporter"/>
</dbReference>
<protein>
    <recommendedName>
        <fullName evidence="2">Mce/MlaD domain-containing protein</fullName>
    </recommendedName>
</protein>
<dbReference type="PANTHER" id="PTHR33371:SF4">
    <property type="entry name" value="INTERMEMBRANE PHOSPHOLIPID TRANSPORT SYSTEM BINDING PROTEIN MLAD"/>
    <property type="match status" value="1"/>
</dbReference>
<keyword evidence="1" id="KW-0812">Transmembrane</keyword>
<sequence>MDHTNGVKTKLGIFVVVAVALFMAGIYLIGSRHQLFNRTLRVSCVFKNVYGLQAGNSVRFSGINIGTVETIDIINDSMLRVDMQIDDRIRKFIKTDAKANIGSEGLMGNKVMNISPGSGGQPEIKDNGFIETVTPIGIDDILMQLKATSDDAASVASDLAAMISQMRAGKGTIGQLVMDTTFFKDSRERATRITNDLSIITSALASGKGTLGKLIMDSTFLESANESMAQVSEVFRSVRAGKGTLGMLMMDSAFALKIDSTLFHIDQGAVEFRRSMEKAHKSLLLWGLKK</sequence>
<name>A0A1F7FAM2_UNCRA</name>
<dbReference type="InterPro" id="IPR003399">
    <property type="entry name" value="Mce/MlaD"/>
</dbReference>
<evidence type="ECO:0000259" key="2">
    <source>
        <dbReference type="Pfam" id="PF02470"/>
    </source>
</evidence>
<feature type="transmembrane region" description="Helical" evidence="1">
    <location>
        <begin position="12"/>
        <end position="30"/>
    </location>
</feature>
<reference evidence="3 4" key="1">
    <citation type="journal article" date="2016" name="Nat. Commun.">
        <title>Thousands of microbial genomes shed light on interconnected biogeochemical processes in an aquifer system.</title>
        <authorList>
            <person name="Anantharaman K."/>
            <person name="Brown C.T."/>
            <person name="Hug L.A."/>
            <person name="Sharon I."/>
            <person name="Castelle C.J."/>
            <person name="Probst A.J."/>
            <person name="Thomas B.C."/>
            <person name="Singh A."/>
            <person name="Wilkins M.J."/>
            <person name="Karaoz U."/>
            <person name="Brodie E.L."/>
            <person name="Williams K.H."/>
            <person name="Hubbard S.S."/>
            <person name="Banfield J.F."/>
        </authorList>
    </citation>
    <scope>NUCLEOTIDE SEQUENCE [LARGE SCALE GENOMIC DNA]</scope>
</reference>
<dbReference type="Pfam" id="PF02470">
    <property type="entry name" value="MlaD"/>
    <property type="match status" value="1"/>
</dbReference>
<dbReference type="Proteomes" id="UP000179243">
    <property type="component" value="Unassembled WGS sequence"/>
</dbReference>
<evidence type="ECO:0000313" key="3">
    <source>
        <dbReference type="EMBL" id="OGK03648.1"/>
    </source>
</evidence>
<dbReference type="PANTHER" id="PTHR33371">
    <property type="entry name" value="INTERMEMBRANE PHOSPHOLIPID TRANSPORT SYSTEM BINDING PROTEIN MLAD-RELATED"/>
    <property type="match status" value="1"/>
</dbReference>
<proteinExistence type="predicted"/>
<organism evidence="3 4">
    <name type="scientific">Candidatus Raymondbacteria bacterium RIFOXYD12_FULL_49_13</name>
    <dbReference type="NCBI Taxonomy" id="1817890"/>
    <lineage>
        <taxon>Bacteria</taxon>
        <taxon>Raymondiibacteriota</taxon>
    </lineage>
</organism>
<dbReference type="EMBL" id="MFYX01000084">
    <property type="protein sequence ID" value="OGK03648.1"/>
    <property type="molecule type" value="Genomic_DNA"/>
</dbReference>
<gene>
    <name evidence="3" type="ORF">A2519_02655</name>
</gene>
<keyword evidence="1" id="KW-0472">Membrane</keyword>
<evidence type="ECO:0000313" key="4">
    <source>
        <dbReference type="Proteomes" id="UP000179243"/>
    </source>
</evidence>